<feature type="transmembrane region" description="Helical" evidence="1">
    <location>
        <begin position="159"/>
        <end position="178"/>
    </location>
</feature>
<comment type="caution">
    <text evidence="2">The sequence shown here is derived from an EMBL/GenBank/DDBJ whole genome shotgun (WGS) entry which is preliminary data.</text>
</comment>
<feature type="transmembrane region" description="Helical" evidence="1">
    <location>
        <begin position="132"/>
        <end position="153"/>
    </location>
</feature>
<sequence length="179" mass="18488">MGPSVTSRLLAETDPATTGIVPDGWHDFFVAQAGATAALAGLVFVAVSINLERILSFPRLPHRAAVTVALFAGILLQAPLALMGDVTLVAFGALVLGIAGGIEAFVVISGLRMGRDRANGRKELQLAAMYQLALLPQLVGGVLLVAGSGAGLYWVAAGYAVSTLVALTNAWVLLVEILR</sequence>
<dbReference type="Proteomes" id="UP000306985">
    <property type="component" value="Unassembled WGS sequence"/>
</dbReference>
<evidence type="ECO:0000313" key="2">
    <source>
        <dbReference type="EMBL" id="TKV60947.1"/>
    </source>
</evidence>
<accession>A0A4U6QKC1</accession>
<gene>
    <name evidence="2" type="ORF">FDO65_04635</name>
</gene>
<keyword evidence="1" id="KW-0812">Transmembrane</keyword>
<feature type="transmembrane region" description="Helical" evidence="1">
    <location>
        <begin position="88"/>
        <end position="111"/>
    </location>
</feature>
<name>A0A4U6QKC1_9ACTN</name>
<protein>
    <submittedName>
        <fullName evidence="2">Uncharacterized protein</fullName>
    </submittedName>
</protein>
<evidence type="ECO:0000313" key="3">
    <source>
        <dbReference type="Proteomes" id="UP000306985"/>
    </source>
</evidence>
<evidence type="ECO:0000256" key="1">
    <source>
        <dbReference type="SAM" id="Phobius"/>
    </source>
</evidence>
<keyword evidence="1" id="KW-0472">Membrane</keyword>
<keyword evidence="3" id="KW-1185">Reference proteome</keyword>
<organism evidence="2 3">
    <name type="scientific">Nakamurella flava</name>
    <dbReference type="NCBI Taxonomy" id="2576308"/>
    <lineage>
        <taxon>Bacteria</taxon>
        <taxon>Bacillati</taxon>
        <taxon>Actinomycetota</taxon>
        <taxon>Actinomycetes</taxon>
        <taxon>Nakamurellales</taxon>
        <taxon>Nakamurellaceae</taxon>
        <taxon>Nakamurella</taxon>
    </lineage>
</organism>
<reference evidence="2 3" key="1">
    <citation type="submission" date="2019-05" db="EMBL/GenBank/DDBJ databases">
        <title>Nakamurella sp. N5BH11, whole genome shotgun sequence.</title>
        <authorList>
            <person name="Tuo L."/>
        </authorList>
    </citation>
    <scope>NUCLEOTIDE SEQUENCE [LARGE SCALE GENOMIC DNA]</scope>
    <source>
        <strain evidence="2 3">N5BH11</strain>
    </source>
</reference>
<dbReference type="RefSeq" id="WP_137448250.1">
    <property type="nucleotide sequence ID" value="NZ_SZZH01000001.1"/>
</dbReference>
<dbReference type="EMBL" id="SZZH01000001">
    <property type="protein sequence ID" value="TKV60947.1"/>
    <property type="molecule type" value="Genomic_DNA"/>
</dbReference>
<proteinExistence type="predicted"/>
<feature type="transmembrane region" description="Helical" evidence="1">
    <location>
        <begin position="63"/>
        <end position="82"/>
    </location>
</feature>
<feature type="transmembrane region" description="Helical" evidence="1">
    <location>
        <begin position="29"/>
        <end position="51"/>
    </location>
</feature>
<dbReference type="AlphaFoldDB" id="A0A4U6QKC1"/>
<keyword evidence="1" id="KW-1133">Transmembrane helix</keyword>